<name>A0A7I7UAN4_MYCPF</name>
<evidence type="ECO:0000313" key="3">
    <source>
        <dbReference type="EMBL" id="BBY78454.1"/>
    </source>
</evidence>
<evidence type="ECO:0008006" key="5">
    <source>
        <dbReference type="Google" id="ProtNLM"/>
    </source>
</evidence>
<organism evidence="3 4">
    <name type="scientific">Mycolicibacterium parafortuitum</name>
    <name type="common">Mycobacterium parafortuitum</name>
    <dbReference type="NCBI Taxonomy" id="39692"/>
    <lineage>
        <taxon>Bacteria</taxon>
        <taxon>Bacillati</taxon>
        <taxon>Actinomycetota</taxon>
        <taxon>Actinomycetes</taxon>
        <taxon>Mycobacteriales</taxon>
        <taxon>Mycobacteriaceae</taxon>
        <taxon>Mycolicibacterium</taxon>
    </lineage>
</organism>
<evidence type="ECO:0000256" key="1">
    <source>
        <dbReference type="SAM" id="MobiDB-lite"/>
    </source>
</evidence>
<accession>A0A7I7UAN4</accession>
<keyword evidence="2" id="KW-1133">Transmembrane helix</keyword>
<dbReference type="EMBL" id="AP022598">
    <property type="protein sequence ID" value="BBY78454.1"/>
    <property type="molecule type" value="Genomic_DNA"/>
</dbReference>
<dbReference type="InterPro" id="IPR021373">
    <property type="entry name" value="DUF2993"/>
</dbReference>
<keyword evidence="2" id="KW-0812">Transmembrane</keyword>
<evidence type="ECO:0000256" key="2">
    <source>
        <dbReference type="SAM" id="Phobius"/>
    </source>
</evidence>
<dbReference type="AlphaFoldDB" id="A0A7I7UAN4"/>
<gene>
    <name evidence="3" type="ORF">MPRF_53530</name>
</gene>
<feature type="compositionally biased region" description="Pro residues" evidence="1">
    <location>
        <begin position="1"/>
        <end position="24"/>
    </location>
</feature>
<dbReference type="Pfam" id="PF11209">
    <property type="entry name" value="LmeA"/>
    <property type="match status" value="1"/>
</dbReference>
<feature type="region of interest" description="Disordered" evidence="1">
    <location>
        <begin position="1"/>
        <end position="92"/>
    </location>
</feature>
<sequence>MTNPPHRPGPPPGWHGRGTPPPDPATRRIPRAGGPDARTERIRARQPDAAPTEKLRRAAPVGRPPAGPPPQTPRQNPPPQPPPPAGDKPRRSGFFTRQTTVLLAVIVIAALAGGLAGAELYARHRADDILVDVAECVVEDSASISYGVNPPFLWQHLTGHYTNISVRTAGDRVQSADGMTAEVTLQDVRLHDSGDAKGTIGKLDATLTWTADGIKETVAANLPGVGALITAVRTDPTAGTIVLDAGSAAVTARPVVTDGDLNLEVLDVSGPFPKDTVQSALNDLTKKLNDNYPLGIQADSVEVTGTGVVGTFSSRDASIPNEQTNRCFARL</sequence>
<dbReference type="RefSeq" id="WP_104863688.1">
    <property type="nucleotide sequence ID" value="NZ_AP022598.1"/>
</dbReference>
<evidence type="ECO:0000313" key="4">
    <source>
        <dbReference type="Proteomes" id="UP000466554"/>
    </source>
</evidence>
<feature type="compositionally biased region" description="Basic and acidic residues" evidence="1">
    <location>
        <begin position="37"/>
        <end position="56"/>
    </location>
</feature>
<dbReference type="Proteomes" id="UP000466554">
    <property type="component" value="Chromosome"/>
</dbReference>
<feature type="transmembrane region" description="Helical" evidence="2">
    <location>
        <begin position="100"/>
        <end position="122"/>
    </location>
</feature>
<proteinExistence type="predicted"/>
<protein>
    <recommendedName>
        <fullName evidence="5">DUF2993 domain-containing protein</fullName>
    </recommendedName>
</protein>
<reference evidence="3 4" key="1">
    <citation type="journal article" date="2019" name="Emerg. Microbes Infect.">
        <title>Comprehensive subspecies identification of 175 nontuberculous mycobacteria species based on 7547 genomic profiles.</title>
        <authorList>
            <person name="Matsumoto Y."/>
            <person name="Kinjo T."/>
            <person name="Motooka D."/>
            <person name="Nabeya D."/>
            <person name="Jung N."/>
            <person name="Uechi K."/>
            <person name="Horii T."/>
            <person name="Iida T."/>
            <person name="Fujita J."/>
            <person name="Nakamura S."/>
        </authorList>
    </citation>
    <scope>NUCLEOTIDE SEQUENCE [LARGE SCALE GENOMIC DNA]</scope>
    <source>
        <strain evidence="3 4">JCM 6367</strain>
    </source>
</reference>
<feature type="compositionally biased region" description="Pro residues" evidence="1">
    <location>
        <begin position="62"/>
        <end position="86"/>
    </location>
</feature>
<keyword evidence="2" id="KW-0472">Membrane</keyword>